<dbReference type="RefSeq" id="XP_068349412.1">
    <property type="nucleotide sequence ID" value="XM_068511518.1"/>
</dbReference>
<dbReference type="AlphaFoldDB" id="A0A1J4JF52"/>
<dbReference type="GO" id="GO:0042795">
    <property type="term" value="P:snRNA transcription by RNA polymerase II"/>
    <property type="evidence" value="ECO:0007669"/>
    <property type="project" value="TreeGrafter"/>
</dbReference>
<proteinExistence type="predicted"/>
<dbReference type="Gene3D" id="1.10.10.60">
    <property type="entry name" value="Homeodomain-like"/>
    <property type="match status" value="2"/>
</dbReference>
<dbReference type="InterPro" id="IPR051575">
    <property type="entry name" value="Myb-like_DNA-bd"/>
</dbReference>
<evidence type="ECO:0000256" key="3">
    <source>
        <dbReference type="ARBA" id="ARBA00023163"/>
    </source>
</evidence>
<keyword evidence="4" id="KW-0539">Nucleus</keyword>
<comment type="caution">
    <text evidence="8">The sequence shown here is derived from an EMBL/GenBank/DDBJ whole genome shotgun (WGS) entry which is preliminary data.</text>
</comment>
<dbReference type="EMBL" id="MLAK01001187">
    <property type="protein sequence ID" value="OHS96275.1"/>
    <property type="molecule type" value="Genomic_DNA"/>
</dbReference>
<dbReference type="VEuPathDB" id="TrichDB:TRFO_37578"/>
<dbReference type="InterPro" id="IPR017884">
    <property type="entry name" value="SANT_dom"/>
</dbReference>
<gene>
    <name evidence="8" type="ORF">TRFO_37578</name>
</gene>
<dbReference type="PANTHER" id="PTHR46621:SF1">
    <property type="entry name" value="SNRNA-ACTIVATING PROTEIN COMPLEX SUBUNIT 4"/>
    <property type="match status" value="1"/>
</dbReference>
<feature type="domain" description="Myb-like" evidence="5">
    <location>
        <begin position="62"/>
        <end position="112"/>
    </location>
</feature>
<keyword evidence="3" id="KW-0804">Transcription</keyword>
<dbReference type="Pfam" id="PF00249">
    <property type="entry name" value="Myb_DNA-binding"/>
    <property type="match status" value="2"/>
</dbReference>
<dbReference type="SUPFAM" id="SSF46689">
    <property type="entry name" value="Homeodomain-like"/>
    <property type="match status" value="1"/>
</dbReference>
<protein>
    <recommendedName>
        <fullName evidence="10">Myb-like DNA-binding domain containing protein</fullName>
    </recommendedName>
</protein>
<keyword evidence="2" id="KW-0238">DNA-binding</keyword>
<accession>A0A1J4JF52</accession>
<evidence type="ECO:0000259" key="7">
    <source>
        <dbReference type="PROSITE" id="PS51294"/>
    </source>
</evidence>
<dbReference type="GO" id="GO:0000978">
    <property type="term" value="F:RNA polymerase II cis-regulatory region sequence-specific DNA binding"/>
    <property type="evidence" value="ECO:0007669"/>
    <property type="project" value="TreeGrafter"/>
</dbReference>
<evidence type="ECO:0000259" key="6">
    <source>
        <dbReference type="PROSITE" id="PS51293"/>
    </source>
</evidence>
<organism evidence="8 9">
    <name type="scientific">Tritrichomonas foetus</name>
    <dbReference type="NCBI Taxonomy" id="1144522"/>
    <lineage>
        <taxon>Eukaryota</taxon>
        <taxon>Metamonada</taxon>
        <taxon>Parabasalia</taxon>
        <taxon>Tritrichomonadida</taxon>
        <taxon>Tritrichomonadidae</taxon>
        <taxon>Tritrichomonas</taxon>
    </lineage>
</organism>
<evidence type="ECO:0000313" key="8">
    <source>
        <dbReference type="EMBL" id="OHS96275.1"/>
    </source>
</evidence>
<dbReference type="OrthoDB" id="2143914at2759"/>
<keyword evidence="1" id="KW-0805">Transcription regulation</keyword>
<dbReference type="GO" id="GO:0019185">
    <property type="term" value="C:snRNA-activating protein complex"/>
    <property type="evidence" value="ECO:0007669"/>
    <property type="project" value="TreeGrafter"/>
</dbReference>
<evidence type="ECO:0000313" key="9">
    <source>
        <dbReference type="Proteomes" id="UP000179807"/>
    </source>
</evidence>
<dbReference type="InterPro" id="IPR009057">
    <property type="entry name" value="Homeodomain-like_sf"/>
</dbReference>
<evidence type="ECO:0000256" key="4">
    <source>
        <dbReference type="ARBA" id="ARBA00023242"/>
    </source>
</evidence>
<dbReference type="PROSITE" id="PS51293">
    <property type="entry name" value="SANT"/>
    <property type="match status" value="1"/>
</dbReference>
<dbReference type="GO" id="GO:0042796">
    <property type="term" value="P:snRNA transcription by RNA polymerase III"/>
    <property type="evidence" value="ECO:0007669"/>
    <property type="project" value="TreeGrafter"/>
</dbReference>
<dbReference type="Proteomes" id="UP000179807">
    <property type="component" value="Unassembled WGS sequence"/>
</dbReference>
<dbReference type="SMART" id="SM00717">
    <property type="entry name" value="SANT"/>
    <property type="match status" value="2"/>
</dbReference>
<feature type="domain" description="HTH myb-type" evidence="7">
    <location>
        <begin position="15"/>
        <end position="65"/>
    </location>
</feature>
<sequence length="279" mass="31796">MNSRCIQGKAAKPPRRQFTLEEDKILRQAIADFGENDWERISSLLPNRSARQCRDRWNKYLSPNVKDSMWTKEEDELLLSLLEKYGNKWSKIATFIEGRSDISIKNRYKQICNENTYDISTFQNYPNNSIITSSSNITTHPINSFHNTNINDTNINNNNVNNTNINVNTKIMNSNNVNSNDSVQPLQMNQANVVNSLNPVYSFNTFSIQNEPKSSSSPLSDVKPNHQFSESFLSTIKIDPIIAENASAFNAKAIEALHELFQSLGPIEQRPCSRPSMKM</sequence>
<dbReference type="PANTHER" id="PTHR46621">
    <property type="entry name" value="SNRNA-ACTIVATING PROTEIN COMPLEX SUBUNIT 4"/>
    <property type="match status" value="1"/>
</dbReference>
<reference evidence="8" key="1">
    <citation type="submission" date="2016-10" db="EMBL/GenBank/DDBJ databases">
        <authorList>
            <person name="Benchimol M."/>
            <person name="Almeida L.G."/>
            <person name="Vasconcelos A.T."/>
            <person name="Perreira-Neves A."/>
            <person name="Rosa I.A."/>
            <person name="Tasca T."/>
            <person name="Bogo M.R."/>
            <person name="de Souza W."/>
        </authorList>
    </citation>
    <scope>NUCLEOTIDE SEQUENCE [LARGE SCALE GENOMIC DNA]</scope>
    <source>
        <strain evidence="8">K</strain>
    </source>
</reference>
<dbReference type="GeneID" id="94846222"/>
<name>A0A1J4JF52_9EUKA</name>
<feature type="domain" description="SANT" evidence="6">
    <location>
        <begin position="65"/>
        <end position="116"/>
    </location>
</feature>
<dbReference type="InterPro" id="IPR001005">
    <property type="entry name" value="SANT/Myb"/>
</dbReference>
<feature type="domain" description="Myb-like" evidence="5">
    <location>
        <begin position="15"/>
        <end position="61"/>
    </location>
</feature>
<evidence type="ECO:0000259" key="5">
    <source>
        <dbReference type="PROSITE" id="PS50090"/>
    </source>
</evidence>
<dbReference type="CDD" id="cd00167">
    <property type="entry name" value="SANT"/>
    <property type="match status" value="2"/>
</dbReference>
<dbReference type="PROSITE" id="PS50090">
    <property type="entry name" value="MYB_LIKE"/>
    <property type="match status" value="2"/>
</dbReference>
<evidence type="ECO:0008006" key="10">
    <source>
        <dbReference type="Google" id="ProtNLM"/>
    </source>
</evidence>
<evidence type="ECO:0000256" key="1">
    <source>
        <dbReference type="ARBA" id="ARBA00023015"/>
    </source>
</evidence>
<dbReference type="PROSITE" id="PS51294">
    <property type="entry name" value="HTH_MYB"/>
    <property type="match status" value="2"/>
</dbReference>
<dbReference type="GO" id="GO:0001006">
    <property type="term" value="F:RNA polymerase III type 3 promoter sequence-specific DNA binding"/>
    <property type="evidence" value="ECO:0007669"/>
    <property type="project" value="TreeGrafter"/>
</dbReference>
<dbReference type="InterPro" id="IPR017930">
    <property type="entry name" value="Myb_dom"/>
</dbReference>
<feature type="domain" description="HTH myb-type" evidence="7">
    <location>
        <begin position="70"/>
        <end position="116"/>
    </location>
</feature>
<evidence type="ECO:0000256" key="2">
    <source>
        <dbReference type="ARBA" id="ARBA00023125"/>
    </source>
</evidence>
<keyword evidence="9" id="KW-1185">Reference proteome</keyword>